<dbReference type="InterPro" id="IPR022412">
    <property type="entry name" value="Quinolinate_PRibosylTrfase_N"/>
</dbReference>
<dbReference type="GO" id="GO:0034213">
    <property type="term" value="P:quinolinate catabolic process"/>
    <property type="evidence" value="ECO:0007669"/>
    <property type="project" value="TreeGrafter"/>
</dbReference>
<evidence type="ECO:0000259" key="6">
    <source>
        <dbReference type="Pfam" id="PF01729"/>
    </source>
</evidence>
<proteinExistence type="inferred from homology"/>
<dbReference type="Pfam" id="PF02749">
    <property type="entry name" value="QRPTase_N"/>
    <property type="match status" value="1"/>
</dbReference>
<dbReference type="InterPro" id="IPR013785">
    <property type="entry name" value="Aldolase_TIM"/>
</dbReference>
<dbReference type="GO" id="GO:0009435">
    <property type="term" value="P:NAD+ biosynthetic process"/>
    <property type="evidence" value="ECO:0007669"/>
    <property type="project" value="InterPro"/>
</dbReference>
<keyword evidence="4 5" id="KW-0808">Transferase</keyword>
<dbReference type="Proteomes" id="UP000680020">
    <property type="component" value="Unassembled WGS sequence"/>
</dbReference>
<dbReference type="InterPro" id="IPR036068">
    <property type="entry name" value="Nicotinate_pribotase-like_C"/>
</dbReference>
<comment type="similarity">
    <text evidence="1 5">Belongs to the NadC/ModD family.</text>
</comment>
<evidence type="ECO:0000256" key="5">
    <source>
        <dbReference type="PIRNR" id="PIRNR006250"/>
    </source>
</evidence>
<sequence length="279" mass="30659">MFMTTEEMERFIREDVPYIDLTSTLLGIEQTPTEIQYMTRSGGVVAGTEIVAKLCERLGIEVLSMKSSGTRIHACDQLLTAKGRGDAIHTLWKVGQNILDYTSGVASTTRKMVDICQHAPQKVALLTTRKSIPGTKSLAIHGIVAGGAVPHRLGLSETILIFKQHRQFFKDDAALSQRLSEIRHLTCEKKIVIEADHLEEAIRFAKMPIDAIQFDKLTPEQLSAAVMHMRAHHPQLTLLGAGGINLSNIEAYAQTGVDGLVTTAPYYAKALDIKVNILS</sequence>
<feature type="domain" description="Quinolinate phosphoribosyl transferase C-terminal" evidence="6">
    <location>
        <begin position="105"/>
        <end position="275"/>
    </location>
</feature>
<protein>
    <recommendedName>
        <fullName evidence="2">Putative pyrophosphorylase ModD</fullName>
    </recommendedName>
</protein>
<dbReference type="FunFam" id="3.20.20.70:FF:000030">
    <property type="entry name" value="Nicotinate-nucleotide pyrophosphorylase, carboxylating"/>
    <property type="match status" value="1"/>
</dbReference>
<dbReference type="RefSeq" id="WP_063503565.1">
    <property type="nucleotide sequence ID" value="NZ_JAGIBT010000001.1"/>
</dbReference>
<gene>
    <name evidence="8" type="primary">modD</name>
    <name evidence="8" type="ORF">J7561_00835</name>
</gene>
<dbReference type="SUPFAM" id="SSF54675">
    <property type="entry name" value="Nicotinate/Quinolinate PRTase N-terminal domain-like"/>
    <property type="match status" value="1"/>
</dbReference>
<dbReference type="PANTHER" id="PTHR32179">
    <property type="entry name" value="NICOTINATE-NUCLEOTIDE PYROPHOSPHORYLASE [CARBOXYLATING]"/>
    <property type="match status" value="1"/>
</dbReference>
<dbReference type="SUPFAM" id="SSF51690">
    <property type="entry name" value="Nicotinate/Quinolinate PRTase C-terminal domain-like"/>
    <property type="match status" value="1"/>
</dbReference>
<dbReference type="NCBIfam" id="TIGR01334">
    <property type="entry name" value="modD"/>
    <property type="match status" value="1"/>
</dbReference>
<dbReference type="AlphaFoldDB" id="A0AB35C029"/>
<dbReference type="PIRSF" id="PIRSF006250">
    <property type="entry name" value="NadC_ModD"/>
    <property type="match status" value="1"/>
</dbReference>
<dbReference type="InterPro" id="IPR027277">
    <property type="entry name" value="NadC/ModD"/>
</dbReference>
<evidence type="ECO:0000313" key="9">
    <source>
        <dbReference type="Proteomes" id="UP000680020"/>
    </source>
</evidence>
<dbReference type="GO" id="GO:0005737">
    <property type="term" value="C:cytoplasm"/>
    <property type="evidence" value="ECO:0007669"/>
    <property type="project" value="TreeGrafter"/>
</dbReference>
<dbReference type="InterPro" id="IPR002638">
    <property type="entry name" value="Quinolinate_PRibosylTrfase_C"/>
</dbReference>
<evidence type="ECO:0000259" key="7">
    <source>
        <dbReference type="Pfam" id="PF02749"/>
    </source>
</evidence>
<dbReference type="CDD" id="cd01573">
    <property type="entry name" value="modD_like"/>
    <property type="match status" value="1"/>
</dbReference>
<organism evidence="8 9">
    <name type="scientific">Wohlfahrtiimonas chitiniclastica</name>
    <dbReference type="NCBI Taxonomy" id="400946"/>
    <lineage>
        <taxon>Bacteria</taxon>
        <taxon>Pseudomonadati</taxon>
        <taxon>Pseudomonadota</taxon>
        <taxon>Gammaproteobacteria</taxon>
        <taxon>Cardiobacteriales</taxon>
        <taxon>Ignatzschineriaceae</taxon>
        <taxon>Wohlfahrtiimonas</taxon>
    </lineage>
</organism>
<dbReference type="GO" id="GO:0004514">
    <property type="term" value="F:nicotinate-nucleotide diphosphorylase (carboxylating) activity"/>
    <property type="evidence" value="ECO:0007669"/>
    <property type="project" value="InterPro"/>
</dbReference>
<evidence type="ECO:0000256" key="4">
    <source>
        <dbReference type="ARBA" id="ARBA00022679"/>
    </source>
</evidence>
<evidence type="ECO:0000256" key="1">
    <source>
        <dbReference type="ARBA" id="ARBA00009400"/>
    </source>
</evidence>
<comment type="caution">
    <text evidence="8">The sequence shown here is derived from an EMBL/GenBank/DDBJ whole genome shotgun (WGS) entry which is preliminary data.</text>
</comment>
<reference evidence="8" key="1">
    <citation type="submission" date="2021-03" db="EMBL/GenBank/DDBJ databases">
        <title>Identification and antibiotic profiling of Wohlfahrtiimonas chitiniclastica, an underestimated human pathogen.</title>
        <authorList>
            <person name="Kopf A."/>
            <person name="Bunk B."/>
            <person name="Coldewey S."/>
            <person name="Gunzer F."/>
            <person name="Riedel T."/>
            <person name="Schroettner P."/>
        </authorList>
    </citation>
    <scope>NUCLEOTIDE SEQUENCE</scope>
    <source>
        <strain evidence="8">DSM 100917</strain>
    </source>
</reference>
<dbReference type="Gene3D" id="3.20.20.70">
    <property type="entry name" value="Aldolase class I"/>
    <property type="match status" value="1"/>
</dbReference>
<dbReference type="EMBL" id="JAGIBU010000001">
    <property type="protein sequence ID" value="MBS7823743.1"/>
    <property type="molecule type" value="Genomic_DNA"/>
</dbReference>
<keyword evidence="3 5" id="KW-0328">Glycosyltransferase</keyword>
<dbReference type="Pfam" id="PF01729">
    <property type="entry name" value="QRPTase_C"/>
    <property type="match status" value="1"/>
</dbReference>
<evidence type="ECO:0000256" key="2">
    <source>
        <dbReference type="ARBA" id="ARBA00019205"/>
    </source>
</evidence>
<dbReference type="InterPro" id="IPR006242">
    <property type="entry name" value="ModD"/>
</dbReference>
<dbReference type="Gene3D" id="3.90.1170.20">
    <property type="entry name" value="Quinolinate phosphoribosyl transferase, N-terminal domain"/>
    <property type="match status" value="1"/>
</dbReference>
<name>A0AB35C029_9GAMM</name>
<accession>A0AB35C029</accession>
<dbReference type="PANTHER" id="PTHR32179:SF4">
    <property type="entry name" value="PYROPHOSPHORYLASE MODD-RELATED"/>
    <property type="match status" value="1"/>
</dbReference>
<evidence type="ECO:0000313" key="8">
    <source>
        <dbReference type="EMBL" id="MBS7823743.1"/>
    </source>
</evidence>
<feature type="domain" description="Quinolinate phosphoribosyl transferase N-terminal" evidence="7">
    <location>
        <begin position="20"/>
        <end position="103"/>
    </location>
</feature>
<dbReference type="InterPro" id="IPR037128">
    <property type="entry name" value="Quinolinate_PRibosylTase_N_sf"/>
</dbReference>
<evidence type="ECO:0000256" key="3">
    <source>
        <dbReference type="ARBA" id="ARBA00022676"/>
    </source>
</evidence>